<organism evidence="1 2">
    <name type="scientific">Colletotrichum scovillei</name>
    <dbReference type="NCBI Taxonomy" id="1209932"/>
    <lineage>
        <taxon>Eukaryota</taxon>
        <taxon>Fungi</taxon>
        <taxon>Dikarya</taxon>
        <taxon>Ascomycota</taxon>
        <taxon>Pezizomycotina</taxon>
        <taxon>Sordariomycetes</taxon>
        <taxon>Hypocreomycetidae</taxon>
        <taxon>Glomerellales</taxon>
        <taxon>Glomerellaceae</taxon>
        <taxon>Colletotrichum</taxon>
        <taxon>Colletotrichum acutatum species complex</taxon>
    </lineage>
</organism>
<proteinExistence type="predicted"/>
<protein>
    <submittedName>
        <fullName evidence="1">Uncharacterized protein</fullName>
    </submittedName>
</protein>
<dbReference type="AlphaFoldDB" id="A0A9P7UHQ8"/>
<gene>
    <name evidence="1" type="ORF">JMJ77_000848</name>
</gene>
<name>A0A9P7UHQ8_9PEZI</name>
<evidence type="ECO:0000313" key="1">
    <source>
        <dbReference type="EMBL" id="KAG7053767.1"/>
    </source>
</evidence>
<evidence type="ECO:0000313" key="2">
    <source>
        <dbReference type="Proteomes" id="UP000699042"/>
    </source>
</evidence>
<sequence length="104" mass="11908">RRGAGDAIHKQTRYCYLHQDIPFQSLHKVCSSYCSILAALLITIKNETCHPSACCKLFQCHGHSEAILLLLPCKTHKAPWNIGLLQRCIKKRADTHLPWWMRVA</sequence>
<feature type="non-terminal residue" evidence="1">
    <location>
        <position position="1"/>
    </location>
</feature>
<comment type="caution">
    <text evidence="1">The sequence shown here is derived from an EMBL/GenBank/DDBJ whole genome shotgun (WGS) entry which is preliminary data.</text>
</comment>
<accession>A0A9P7UHQ8</accession>
<keyword evidence="2" id="KW-1185">Reference proteome</keyword>
<dbReference type="EMBL" id="JAESDN010000003">
    <property type="protein sequence ID" value="KAG7053767.1"/>
    <property type="molecule type" value="Genomic_DNA"/>
</dbReference>
<dbReference type="Proteomes" id="UP000699042">
    <property type="component" value="Unassembled WGS sequence"/>
</dbReference>
<reference evidence="1" key="1">
    <citation type="submission" date="2021-05" db="EMBL/GenBank/DDBJ databases">
        <title>Comparative genomics of three Colletotrichum scovillei strains and genetic complementation revealed genes involved fungal growth and virulence on chili pepper.</title>
        <authorList>
            <person name="Hsieh D.-K."/>
            <person name="Chuang S.-C."/>
            <person name="Chen C.-Y."/>
            <person name="Chao Y.-T."/>
            <person name="Lu M.-Y.J."/>
            <person name="Lee M.-H."/>
            <person name="Shih M.-C."/>
        </authorList>
    </citation>
    <scope>NUCLEOTIDE SEQUENCE</scope>
    <source>
        <strain evidence="1">Coll-153</strain>
    </source>
</reference>